<organism evidence="1">
    <name type="scientific">viral metagenome</name>
    <dbReference type="NCBI Taxonomy" id="1070528"/>
    <lineage>
        <taxon>unclassified sequences</taxon>
        <taxon>metagenomes</taxon>
        <taxon>organismal metagenomes</taxon>
    </lineage>
</organism>
<reference evidence="1" key="1">
    <citation type="journal article" date="2020" name="Nature">
        <title>Giant virus diversity and host interactions through global metagenomics.</title>
        <authorList>
            <person name="Schulz F."/>
            <person name="Roux S."/>
            <person name="Paez-Espino D."/>
            <person name="Jungbluth S."/>
            <person name="Walsh D.A."/>
            <person name="Denef V.J."/>
            <person name="McMahon K.D."/>
            <person name="Konstantinidis K.T."/>
            <person name="Eloe-Fadrosh E.A."/>
            <person name="Kyrpides N.C."/>
            <person name="Woyke T."/>
        </authorList>
    </citation>
    <scope>NUCLEOTIDE SEQUENCE</scope>
    <source>
        <strain evidence="1">GVMAG-M-3300023179-99</strain>
    </source>
</reference>
<dbReference type="AlphaFoldDB" id="A0A6C0HF53"/>
<proteinExistence type="predicted"/>
<accession>A0A6C0HF53</accession>
<dbReference type="EMBL" id="MN739947">
    <property type="protein sequence ID" value="QHT79261.1"/>
    <property type="molecule type" value="Genomic_DNA"/>
</dbReference>
<evidence type="ECO:0000313" key="1">
    <source>
        <dbReference type="EMBL" id="QHT79261.1"/>
    </source>
</evidence>
<sequence>MRTLKSKMEPPKLDLSGMMPSYGPRYPWCALDGTRITVNKETEYTHRHFGFAVSTLNELIARLETEDVTDQILKHINEQMYGELTRELLGLKDGERLTADRFIFID</sequence>
<name>A0A6C0HF53_9ZZZZ</name>
<protein>
    <submittedName>
        <fullName evidence="1">Uncharacterized protein</fullName>
    </submittedName>
</protein>